<organism evidence="7 8">
    <name type="scientific">Ileibacterium valens</name>
    <dbReference type="NCBI Taxonomy" id="1862668"/>
    <lineage>
        <taxon>Bacteria</taxon>
        <taxon>Bacillati</taxon>
        <taxon>Bacillota</taxon>
        <taxon>Erysipelotrichia</taxon>
        <taxon>Erysipelotrichales</taxon>
        <taxon>Erysipelotrichaceae</taxon>
        <taxon>Ileibacterium</taxon>
    </lineage>
</organism>
<evidence type="ECO:0000259" key="5">
    <source>
        <dbReference type="Pfam" id="PF01385"/>
    </source>
</evidence>
<dbReference type="Pfam" id="PF07282">
    <property type="entry name" value="Cas12f1-like_TNB"/>
    <property type="match status" value="1"/>
</dbReference>
<feature type="domain" description="Cas12f1-like TNB" evidence="6">
    <location>
        <begin position="182"/>
        <end position="253"/>
    </location>
</feature>
<comment type="caution">
    <text evidence="7">The sequence shown here is derived from an EMBL/GenBank/DDBJ whole genome shotgun (WGS) entry which is preliminary data.</text>
</comment>
<evidence type="ECO:0008006" key="9">
    <source>
        <dbReference type="Google" id="ProtNLM"/>
    </source>
</evidence>
<dbReference type="InterPro" id="IPR010095">
    <property type="entry name" value="Cas12f1-like_TNB"/>
</dbReference>
<dbReference type="InterPro" id="IPR001959">
    <property type="entry name" value="Transposase"/>
</dbReference>
<gene>
    <name evidence="7" type="ORF">BO222_06315</name>
</gene>
<evidence type="ECO:0000259" key="6">
    <source>
        <dbReference type="Pfam" id="PF07282"/>
    </source>
</evidence>
<dbReference type="Pfam" id="PF01385">
    <property type="entry name" value="OrfB_IS605"/>
    <property type="match status" value="1"/>
</dbReference>
<reference evidence="7 8" key="1">
    <citation type="submission" date="2016-11" db="EMBL/GenBank/DDBJ databases">
        <title>Description of two novel members of the family Erysipelotrichaceae: Ileibacterium lipovorans gen. nov., sp. nov. and Dubosiella newyorkensis, gen. nov., sp. nov.</title>
        <authorList>
            <person name="Cox L.M."/>
            <person name="Sohn J."/>
            <person name="Tyrrell K.L."/>
            <person name="Citron D.M."/>
            <person name="Lawson P.A."/>
            <person name="Patel N.B."/>
            <person name="Iizumi T."/>
            <person name="Perez-Perez G.I."/>
            <person name="Goldstein E.J."/>
            <person name="Blaser M.J."/>
        </authorList>
    </citation>
    <scope>NUCLEOTIDE SEQUENCE [LARGE SCALE GENOMIC DNA]</scope>
    <source>
        <strain evidence="7 8">NYU-BL-A3</strain>
    </source>
</reference>
<comment type="similarity">
    <text evidence="1">In the C-terminal section; belongs to the transposase 35 family.</text>
</comment>
<evidence type="ECO:0000256" key="1">
    <source>
        <dbReference type="ARBA" id="ARBA00008761"/>
    </source>
</evidence>
<keyword evidence="2" id="KW-0815">Transposition</keyword>
<accession>A0A1U7NG12</accession>
<keyword evidence="3" id="KW-0238">DNA-binding</keyword>
<evidence type="ECO:0000256" key="2">
    <source>
        <dbReference type="ARBA" id="ARBA00022578"/>
    </source>
</evidence>
<proteinExistence type="inferred from homology"/>
<evidence type="ECO:0000313" key="7">
    <source>
        <dbReference type="EMBL" id="OLU39608.1"/>
    </source>
</evidence>
<dbReference type="Proteomes" id="UP000186341">
    <property type="component" value="Unassembled WGS sequence"/>
</dbReference>
<keyword evidence="8" id="KW-1185">Reference proteome</keyword>
<sequence>MAISKRSLQKGLIHLFRTDLYIPTKIDPSKVQFVRIVPKNGVIVVKVGYRETLPDLKQDCRRIAALDLGVNNLAVCSSNVMDPLVIDGKYLKSVNQRSNKALAASRSYEEKQHGRKNSPKIQAIFLRRNNRISDYLHKASRYLVNQFVFNQIDTVIIGHNPGWKQDTNIGKRNNQNFCQIPFNVFIRMLEYKCRMAGIQVILCEESYTSKCSFLDDEECRKQQTYKGKRIHRGLYKSQNGKLINADQNGSLNILKKALLTLGQWNRLMYQQCLDRNEKAALIRYNVPRS</sequence>
<dbReference type="NCBIfam" id="TIGR01766">
    <property type="entry name" value="IS200/IS605 family accessory protein TnpB-like domain"/>
    <property type="match status" value="1"/>
</dbReference>
<evidence type="ECO:0000256" key="3">
    <source>
        <dbReference type="ARBA" id="ARBA00023125"/>
    </source>
</evidence>
<dbReference type="NCBIfam" id="NF040570">
    <property type="entry name" value="guided_TnpB"/>
    <property type="match status" value="1"/>
</dbReference>
<evidence type="ECO:0000256" key="4">
    <source>
        <dbReference type="ARBA" id="ARBA00023172"/>
    </source>
</evidence>
<protein>
    <recommendedName>
        <fullName evidence="9">Transposase</fullName>
    </recommendedName>
</protein>
<evidence type="ECO:0000313" key="8">
    <source>
        <dbReference type="Proteomes" id="UP000186341"/>
    </source>
</evidence>
<dbReference type="EMBL" id="MPJW01000131">
    <property type="protein sequence ID" value="OLU39608.1"/>
    <property type="molecule type" value="Genomic_DNA"/>
</dbReference>
<dbReference type="GO" id="GO:0003677">
    <property type="term" value="F:DNA binding"/>
    <property type="evidence" value="ECO:0007669"/>
    <property type="project" value="UniProtKB-KW"/>
</dbReference>
<dbReference type="GO" id="GO:0032196">
    <property type="term" value="P:transposition"/>
    <property type="evidence" value="ECO:0007669"/>
    <property type="project" value="UniProtKB-KW"/>
</dbReference>
<keyword evidence="4" id="KW-0233">DNA recombination</keyword>
<name>A0A1U7NG12_9FIRM</name>
<dbReference type="GO" id="GO:0006310">
    <property type="term" value="P:DNA recombination"/>
    <property type="evidence" value="ECO:0007669"/>
    <property type="project" value="UniProtKB-KW"/>
</dbReference>
<dbReference type="AlphaFoldDB" id="A0A1U7NG12"/>
<feature type="domain" description="Probable transposase IS891/IS1136/IS1341" evidence="5">
    <location>
        <begin position="63"/>
        <end position="160"/>
    </location>
</feature>